<keyword evidence="3" id="KW-1134">Transmembrane beta strand</keyword>
<accession>Q9AAD9</accession>
<evidence type="ECO:0000256" key="6">
    <source>
        <dbReference type="ARBA" id="ARBA00023136"/>
    </source>
</evidence>
<evidence type="ECO:0000256" key="3">
    <source>
        <dbReference type="ARBA" id="ARBA00022452"/>
    </source>
</evidence>
<dbReference type="Proteomes" id="UP000001816">
    <property type="component" value="Chromosome"/>
</dbReference>
<dbReference type="SMR" id="Q9AAD9"/>
<dbReference type="PANTHER" id="PTHR32552:SF82">
    <property type="entry name" value="FCUA PROTEIN"/>
    <property type="match status" value="1"/>
</dbReference>
<evidence type="ECO:0000256" key="7">
    <source>
        <dbReference type="ARBA" id="ARBA00023237"/>
    </source>
</evidence>
<keyword evidence="5" id="KW-0798">TonB box</keyword>
<proteinExistence type="predicted"/>
<dbReference type="HOGENOM" id="CLU_426820_0_0_5"/>
<comment type="subcellular location">
    <subcellularLocation>
        <location evidence="1">Cell outer membrane</location>
        <topology evidence="1">Multi-pass membrane protein</topology>
    </subcellularLocation>
</comment>
<name>Q9AAD9_CAUVC</name>
<dbReference type="STRING" id="190650.CC_0663"/>
<dbReference type="PATRIC" id="fig|190650.5.peg.673"/>
<evidence type="ECO:0000256" key="5">
    <source>
        <dbReference type="ARBA" id="ARBA00023077"/>
    </source>
</evidence>
<dbReference type="InterPro" id="IPR039426">
    <property type="entry name" value="TonB-dep_rcpt-like"/>
</dbReference>
<evidence type="ECO:0000256" key="1">
    <source>
        <dbReference type="ARBA" id="ARBA00004571"/>
    </source>
</evidence>
<dbReference type="eggNOG" id="COG4773">
    <property type="taxonomic scope" value="Bacteria"/>
</dbReference>
<dbReference type="GO" id="GO:0009279">
    <property type="term" value="C:cell outer membrane"/>
    <property type="evidence" value="ECO:0007669"/>
    <property type="project" value="UniProtKB-SubCell"/>
</dbReference>
<dbReference type="AlphaFoldDB" id="Q9AAD9"/>
<protein>
    <submittedName>
        <fullName evidence="9">TonB-dependent receptor, putative</fullName>
    </submittedName>
</protein>
<keyword evidence="10" id="KW-1185">Reference proteome</keyword>
<dbReference type="SUPFAM" id="SSF56935">
    <property type="entry name" value="Porins"/>
    <property type="match status" value="1"/>
</dbReference>
<keyword evidence="2" id="KW-0813">Transport</keyword>
<dbReference type="Gene3D" id="2.40.170.20">
    <property type="entry name" value="TonB-dependent receptor, beta-barrel domain"/>
    <property type="match status" value="1"/>
</dbReference>
<keyword evidence="9" id="KW-0675">Receptor</keyword>
<evidence type="ECO:0000313" key="10">
    <source>
        <dbReference type="Proteomes" id="UP000001816"/>
    </source>
</evidence>
<keyword evidence="6" id="KW-0472">Membrane</keyword>
<feature type="domain" description="TonB-dependent receptor-like beta-barrel" evidence="8">
    <location>
        <begin position="290"/>
        <end position="630"/>
    </location>
</feature>
<evidence type="ECO:0000256" key="4">
    <source>
        <dbReference type="ARBA" id="ARBA00022692"/>
    </source>
</evidence>
<evidence type="ECO:0000259" key="8">
    <source>
        <dbReference type="Pfam" id="PF00593"/>
    </source>
</evidence>
<dbReference type="KEGG" id="ccr:CC_0663"/>
<reference evidence="9 10" key="1">
    <citation type="journal article" date="2001" name="Proc. Natl. Acad. Sci. U.S.A.">
        <title>Complete genome sequence of Caulobacter crescentus.</title>
        <authorList>
            <person name="Nierman W.C."/>
            <person name="Feldblyum T.V."/>
            <person name="Laub M.T."/>
            <person name="Paulsen I.T."/>
            <person name="Nelson K.E."/>
            <person name="Eisen J.A."/>
            <person name="Heidelberg J.F."/>
            <person name="Alley M.R."/>
            <person name="Ohta N."/>
            <person name="Maddock J.R."/>
            <person name="Potocka I."/>
            <person name="Nelson W.C."/>
            <person name="Newton A."/>
            <person name="Stephens C."/>
            <person name="Phadke N.D."/>
            <person name="Ely B."/>
            <person name="DeBoy R.T."/>
            <person name="Dodson R.J."/>
            <person name="Durkin A.S."/>
            <person name="Gwinn M.L."/>
            <person name="Haft D.H."/>
            <person name="Kolonay J.F."/>
            <person name="Smit J."/>
            <person name="Craven M.B."/>
            <person name="Khouri H."/>
            <person name="Shetty J."/>
            <person name="Berry K."/>
            <person name="Utterback T."/>
            <person name="Tran K."/>
            <person name="Wolf A."/>
            <person name="Vamathevan J."/>
            <person name="Ermolaeva M."/>
            <person name="White O."/>
            <person name="Salzberg S.L."/>
            <person name="Venter J.C."/>
            <person name="Shapiro L."/>
            <person name="Fraser C.M."/>
        </authorList>
    </citation>
    <scope>NUCLEOTIDE SEQUENCE [LARGE SCALE GENOMIC DNA]</scope>
    <source>
        <strain evidence="10">ATCC 19089 / CB15</strain>
    </source>
</reference>
<dbReference type="EMBL" id="AE005673">
    <property type="protein sequence ID" value="AAK22648.1"/>
    <property type="molecule type" value="Genomic_DNA"/>
</dbReference>
<evidence type="ECO:0000313" key="9">
    <source>
        <dbReference type="EMBL" id="AAK22648.1"/>
    </source>
</evidence>
<dbReference type="Pfam" id="PF00593">
    <property type="entry name" value="TonB_dep_Rec_b-barrel"/>
    <property type="match status" value="1"/>
</dbReference>
<sequence>MRARPARESLALVLASAFDMRFPSRRLTALLFASAVVAPGAALAQRVGDNAVAGAEDAFGASIGNERVGLYSASEVRGFSPITAGNIRLEGLYVDRPASFTDRLVASNVVRVGLAAQNYLFPAPTGVVDFRIRPSGDEPLLSVLAGYGPLGGGRLELDGQLPVSNTLSLFGGVAGFDDEYGSGADAVYASYALGARWRPTPGVQILPFWSRVDTWNREMAPIYVAAPGVLPQEVARRRYVGPSWADNRNVATNSGLIVHAPLPAKLGLSLGLFRSEQDTRENYAHVLTGITADGLATRRISRDPQQSIVSTSGEARISRILISGDFSHGLHASVRGRVRDSLYGGGGAYNFGTVRLEDPINTPPPAFVLGARTAEKVKQWTGGAAYDLRWRGRGSLMLGLQRTDYDKTVRRPGVAPALTHDSAWLYNAAASWTVTRRLALYGSVTRGLEESGVAPDSAANRTQALPAIMTDQWDAGVRWVMPGDLRLVAGAFDVRKPYFAPDEANVFREMGVVRHRGLEVSVTGAPIEGLNLVAGAVLMRPRVTGAPVAQGRLGPKPVGQTAATLTLSGTWATPVEGLALTFAANHHGRRTADQLNRVSTPAATIWDAGFRYRFDMGKTPALLRLQVTNLTDVFDWRVVSSATYDVNAPRAAALFLTMDF</sequence>
<dbReference type="BioCyc" id="CAULO:CC0663-MONOMER"/>
<organism evidence="9 10">
    <name type="scientific">Caulobacter vibrioides (strain ATCC 19089 / CIP 103742 / CB 15)</name>
    <name type="common">Caulobacter crescentus</name>
    <dbReference type="NCBI Taxonomy" id="190650"/>
    <lineage>
        <taxon>Bacteria</taxon>
        <taxon>Pseudomonadati</taxon>
        <taxon>Pseudomonadota</taxon>
        <taxon>Alphaproteobacteria</taxon>
        <taxon>Caulobacterales</taxon>
        <taxon>Caulobacteraceae</taxon>
        <taxon>Caulobacter</taxon>
    </lineage>
</organism>
<dbReference type="GO" id="GO:0015344">
    <property type="term" value="F:siderophore uptake transmembrane transporter activity"/>
    <property type="evidence" value="ECO:0007669"/>
    <property type="project" value="TreeGrafter"/>
</dbReference>
<gene>
    <name evidence="9" type="ordered locus">CC_0663</name>
</gene>
<keyword evidence="4" id="KW-0812">Transmembrane</keyword>
<dbReference type="PIR" id="D87331">
    <property type="entry name" value="D87331"/>
</dbReference>
<dbReference type="PANTHER" id="PTHR32552">
    <property type="entry name" value="FERRICHROME IRON RECEPTOR-RELATED"/>
    <property type="match status" value="1"/>
</dbReference>
<dbReference type="EnsemblBacteria" id="AAK22648">
    <property type="protein sequence ID" value="AAK22648"/>
    <property type="gene ID" value="CC_0663"/>
</dbReference>
<dbReference type="InterPro" id="IPR000531">
    <property type="entry name" value="Beta-barrel_TonB"/>
</dbReference>
<dbReference type="InterPro" id="IPR036942">
    <property type="entry name" value="Beta-barrel_TonB_sf"/>
</dbReference>
<evidence type="ECO:0000256" key="2">
    <source>
        <dbReference type="ARBA" id="ARBA00022448"/>
    </source>
</evidence>
<keyword evidence="7" id="KW-0998">Cell outer membrane</keyword>